<reference evidence="4" key="2">
    <citation type="journal article" date="2021" name="PeerJ">
        <title>Extensive microbial diversity within the chicken gut microbiome revealed by metagenomics and culture.</title>
        <authorList>
            <person name="Gilroy R."/>
            <person name="Ravi A."/>
            <person name="Getino M."/>
            <person name="Pursley I."/>
            <person name="Horton D.L."/>
            <person name="Alikhan N.F."/>
            <person name="Baker D."/>
            <person name="Gharbi K."/>
            <person name="Hall N."/>
            <person name="Watson M."/>
            <person name="Adriaenssens E.M."/>
            <person name="Foster-Nyarko E."/>
            <person name="Jarju S."/>
            <person name="Secka A."/>
            <person name="Antonio M."/>
            <person name="Oren A."/>
            <person name="Chaudhuri R.R."/>
            <person name="La Ragione R."/>
            <person name="Hildebrand F."/>
            <person name="Pallen M.J."/>
        </authorList>
    </citation>
    <scope>NUCLEOTIDE SEQUENCE</scope>
    <source>
        <strain evidence="4">2830</strain>
    </source>
</reference>
<evidence type="ECO:0000256" key="1">
    <source>
        <dbReference type="SAM" id="Coils"/>
    </source>
</evidence>
<keyword evidence="1" id="KW-0175">Coiled coil</keyword>
<dbReference type="NCBIfam" id="TIGR02675">
    <property type="entry name" value="tape_meas_nterm"/>
    <property type="match status" value="1"/>
</dbReference>
<keyword evidence="2" id="KW-1133">Transmembrane helix</keyword>
<protein>
    <submittedName>
        <fullName evidence="4">Tape measure protein</fullName>
    </submittedName>
</protein>
<dbReference type="InterPro" id="IPR013491">
    <property type="entry name" value="Tape_meas_N"/>
</dbReference>
<feature type="transmembrane region" description="Helical" evidence="2">
    <location>
        <begin position="460"/>
        <end position="481"/>
    </location>
</feature>
<evidence type="ECO:0000313" key="5">
    <source>
        <dbReference type="Proteomes" id="UP000824124"/>
    </source>
</evidence>
<evidence type="ECO:0000313" key="4">
    <source>
        <dbReference type="EMBL" id="HIU10404.1"/>
    </source>
</evidence>
<feature type="domain" description="Tape measure protein N-terminal" evidence="3">
    <location>
        <begin position="112"/>
        <end position="299"/>
    </location>
</feature>
<feature type="transmembrane region" description="Helical" evidence="2">
    <location>
        <begin position="427"/>
        <end position="448"/>
    </location>
</feature>
<name>A0A9D1HJH5_9FIRM</name>
<evidence type="ECO:0000259" key="3">
    <source>
        <dbReference type="Pfam" id="PF20155"/>
    </source>
</evidence>
<dbReference type="Pfam" id="PF20155">
    <property type="entry name" value="TMP_3"/>
    <property type="match status" value="1"/>
</dbReference>
<feature type="coiled-coil region" evidence="1">
    <location>
        <begin position="48"/>
        <end position="82"/>
    </location>
</feature>
<keyword evidence="2" id="KW-0472">Membrane</keyword>
<accession>A0A9D1HJH5</accession>
<organism evidence="4 5">
    <name type="scientific">Candidatus Avidehalobacter gallistercoris</name>
    <dbReference type="NCBI Taxonomy" id="2840694"/>
    <lineage>
        <taxon>Bacteria</taxon>
        <taxon>Bacillati</taxon>
        <taxon>Bacillota</taxon>
        <taxon>Clostridia</taxon>
        <taxon>Eubacteriales</taxon>
        <taxon>Peptococcaceae</taxon>
        <taxon>Peptococcaceae incertae sedis</taxon>
        <taxon>Candidatus Avidehalobacter</taxon>
    </lineage>
</organism>
<sequence length="713" mass="75227">MATIQSQLRLNDGMSAVLRNVTAALDTCLRSFEEMRAASGSAMDVSAIAEARVELLSANNTIEQMERNSRDAENAQRGYNRAVQAGNSSLDGMLSKVKGVVATLAAASGVRNLIGTSDQMAGATARLSLIVDDQNSVESLQQKIFASAQASRGAYLDVMDTVGKLGLTAGDAFTGNDEMIRFAQLMNQNFIIAGASATEQSSAMYQLTQAMAAGKLQGDEYRSIIENAPLLANSIEDYMRNVQGATGSMKDWAAEGLLTSDVIKAALFSSADEIEARFAQMPRTWSQNWTMMKNNALIALQPLYNYIGQLANDPRVLTAINEITGAISGIAQIAIPVIDLIVSGLVWTGENLEWIMPLLLGVAAAYVLIHGAVAVYNTVTAISNGLQAVAAARSAFKAGASIAEAAATTTATGAQVGLNAALYACPIVWILLIIIAVIAAIYGVVAAINHLTGSTLSATGIIAGAFMVAFAFIGNILIAAYNLVVDVFVLIYNLVAEVANFIGNVFVDPIGAVCRLFFGLADTVLGILQALASAIDAIFGSNLAGAVQGWRDSLGGWVDDTFGQGEEVMAKLNADDLKLDRFEYGAAWDLGYNAGAGLEASIGDMFSFDPSSLTTGFDPKSVDMSGYQPALDGINDNTGSTAASLKNMSEDVAYMRDIAEREAINRFTTAELHIDMTGMNNRFENDMDVDGVIDRFVTGVTEALDVAGEGVHP</sequence>
<comment type="caution">
    <text evidence="4">The sequence shown here is derived from an EMBL/GenBank/DDBJ whole genome shotgun (WGS) entry which is preliminary data.</text>
</comment>
<reference evidence="4" key="1">
    <citation type="submission" date="2020-10" db="EMBL/GenBank/DDBJ databases">
        <authorList>
            <person name="Gilroy R."/>
        </authorList>
    </citation>
    <scope>NUCLEOTIDE SEQUENCE</scope>
    <source>
        <strain evidence="4">2830</strain>
    </source>
</reference>
<feature type="transmembrane region" description="Helical" evidence="2">
    <location>
        <begin position="323"/>
        <end position="347"/>
    </location>
</feature>
<feature type="transmembrane region" description="Helical" evidence="2">
    <location>
        <begin position="487"/>
        <end position="507"/>
    </location>
</feature>
<dbReference type="Proteomes" id="UP000824124">
    <property type="component" value="Unassembled WGS sequence"/>
</dbReference>
<evidence type="ECO:0000256" key="2">
    <source>
        <dbReference type="SAM" id="Phobius"/>
    </source>
</evidence>
<dbReference type="AlphaFoldDB" id="A0A9D1HJH5"/>
<keyword evidence="2" id="KW-0812">Transmembrane</keyword>
<proteinExistence type="predicted"/>
<dbReference type="EMBL" id="DVMH01000021">
    <property type="protein sequence ID" value="HIU10404.1"/>
    <property type="molecule type" value="Genomic_DNA"/>
</dbReference>
<gene>
    <name evidence="4" type="ORF">IAB00_04050</name>
</gene>
<feature type="transmembrane region" description="Helical" evidence="2">
    <location>
        <begin position="354"/>
        <end position="376"/>
    </location>
</feature>